<dbReference type="Proteomes" id="UP000007519">
    <property type="component" value="Chromosome"/>
</dbReference>
<gene>
    <name evidence="1" type="ordered locus">SGRA_0800</name>
</gene>
<sequence length="46" mass="5113">MLNTIKSISSEVVLFGVDAINPYLGKHLCEKCLCSLPKKATISYRK</sequence>
<dbReference type="AlphaFoldDB" id="H6L201"/>
<keyword evidence="2" id="KW-1185">Reference proteome</keyword>
<reference evidence="1 2" key="1">
    <citation type="journal article" date="2012" name="Stand. Genomic Sci.">
        <title>Complete genome sequencing and analysis of Saprospira grandis str. Lewin, a predatory marine bacterium.</title>
        <authorList>
            <person name="Saw J.H."/>
            <person name="Yuryev A."/>
            <person name="Kanbe M."/>
            <person name="Hou S."/>
            <person name="Young A.G."/>
            <person name="Aizawa S."/>
            <person name="Alam M."/>
        </authorList>
    </citation>
    <scope>NUCLEOTIDE SEQUENCE [LARGE SCALE GENOMIC DNA]</scope>
    <source>
        <strain evidence="1 2">Lewin</strain>
    </source>
</reference>
<accession>H6L201</accession>
<evidence type="ECO:0000313" key="1">
    <source>
        <dbReference type="EMBL" id="AFC23538.1"/>
    </source>
</evidence>
<dbReference type="STRING" id="984262.SGRA_0800"/>
<dbReference type="HOGENOM" id="CLU_3188857_0_0_10"/>
<name>H6L201_SAPGL</name>
<dbReference type="KEGG" id="sgn:SGRA_0800"/>
<proteinExistence type="predicted"/>
<dbReference type="EMBL" id="CP002831">
    <property type="protein sequence ID" value="AFC23538.1"/>
    <property type="molecule type" value="Genomic_DNA"/>
</dbReference>
<evidence type="ECO:0000313" key="2">
    <source>
        <dbReference type="Proteomes" id="UP000007519"/>
    </source>
</evidence>
<organism evidence="1 2">
    <name type="scientific">Saprospira grandis (strain Lewin)</name>
    <dbReference type="NCBI Taxonomy" id="984262"/>
    <lineage>
        <taxon>Bacteria</taxon>
        <taxon>Pseudomonadati</taxon>
        <taxon>Bacteroidota</taxon>
        <taxon>Saprospiria</taxon>
        <taxon>Saprospirales</taxon>
        <taxon>Saprospiraceae</taxon>
        <taxon>Saprospira</taxon>
    </lineage>
</organism>
<protein>
    <submittedName>
        <fullName evidence="1">Uncharacterized protein</fullName>
    </submittedName>
</protein>